<evidence type="ECO:0000313" key="3">
    <source>
        <dbReference type="Proteomes" id="UP000276770"/>
    </source>
</evidence>
<name>A0A3L7JNA4_9BACI</name>
<feature type="transmembrane region" description="Helical" evidence="1">
    <location>
        <begin position="52"/>
        <end position="68"/>
    </location>
</feature>
<comment type="caution">
    <text evidence="2">The sequence shown here is derived from an EMBL/GenBank/DDBJ whole genome shotgun (WGS) entry which is preliminary data.</text>
</comment>
<organism evidence="2 3">
    <name type="scientific">Falsibacillus albus</name>
    <dbReference type="NCBI Taxonomy" id="2478915"/>
    <lineage>
        <taxon>Bacteria</taxon>
        <taxon>Bacillati</taxon>
        <taxon>Bacillota</taxon>
        <taxon>Bacilli</taxon>
        <taxon>Bacillales</taxon>
        <taxon>Bacillaceae</taxon>
        <taxon>Falsibacillus</taxon>
    </lineage>
</organism>
<dbReference type="EMBL" id="RCVZ01000019">
    <property type="protein sequence ID" value="RLQ92298.1"/>
    <property type="molecule type" value="Genomic_DNA"/>
</dbReference>
<dbReference type="RefSeq" id="WP_121682363.1">
    <property type="nucleotide sequence ID" value="NZ_RCVZ01000019.1"/>
</dbReference>
<protein>
    <submittedName>
        <fullName evidence="2">Uncharacterized protein</fullName>
    </submittedName>
</protein>
<keyword evidence="1" id="KW-0812">Transmembrane</keyword>
<keyword evidence="1" id="KW-1133">Transmembrane helix</keyword>
<evidence type="ECO:0000313" key="2">
    <source>
        <dbReference type="EMBL" id="RLQ92298.1"/>
    </source>
</evidence>
<feature type="transmembrane region" description="Helical" evidence="1">
    <location>
        <begin position="12"/>
        <end position="32"/>
    </location>
</feature>
<dbReference type="Proteomes" id="UP000276770">
    <property type="component" value="Unassembled WGS sequence"/>
</dbReference>
<proteinExistence type="predicted"/>
<sequence length="76" mass="8854">MKKLLRWNTLRFLLTKLYHSKLILILSIYLLLRSSINIIGGVIHQNVIESDIASLLLGMLVLFIYVKARRNNAFQK</sequence>
<accession>A0A3L7JNA4</accession>
<reference evidence="2 3" key="1">
    <citation type="submission" date="2018-10" db="EMBL/GenBank/DDBJ databases">
        <title>Falsibacillus sp. genome draft.</title>
        <authorList>
            <person name="Shi S."/>
        </authorList>
    </citation>
    <scope>NUCLEOTIDE SEQUENCE [LARGE SCALE GENOMIC DNA]</scope>
    <source>
        <strain evidence="2 3">GY 10110</strain>
    </source>
</reference>
<keyword evidence="1" id="KW-0472">Membrane</keyword>
<dbReference type="AlphaFoldDB" id="A0A3L7JNA4"/>
<keyword evidence="3" id="KW-1185">Reference proteome</keyword>
<evidence type="ECO:0000256" key="1">
    <source>
        <dbReference type="SAM" id="Phobius"/>
    </source>
</evidence>
<gene>
    <name evidence="2" type="ORF">D9X91_19675</name>
</gene>